<sequence length="42" mass="4730">MKKIVIIALIGLGAYGGFYSGEYPFFHQAPLFPLLIRGVFKR</sequence>
<dbReference type="AlphaFoldDB" id="A0A1G5DGF1"/>
<evidence type="ECO:0000313" key="2">
    <source>
        <dbReference type="Proteomes" id="UP000198870"/>
    </source>
</evidence>
<protein>
    <submittedName>
        <fullName evidence="1">Uncharacterized protein</fullName>
    </submittedName>
</protein>
<evidence type="ECO:0000313" key="1">
    <source>
        <dbReference type="EMBL" id="SCY13644.1"/>
    </source>
</evidence>
<name>A0A1G5DGF1_9BACT</name>
<proteinExistence type="predicted"/>
<keyword evidence="2" id="KW-1185">Reference proteome</keyword>
<reference evidence="1 2" key="1">
    <citation type="submission" date="2016-10" db="EMBL/GenBank/DDBJ databases">
        <authorList>
            <person name="de Groot N.N."/>
        </authorList>
    </citation>
    <scope>NUCLEOTIDE SEQUENCE [LARGE SCALE GENOMIC DNA]</scope>
    <source>
        <strain evidence="1 2">AA1</strain>
    </source>
</reference>
<dbReference type="Proteomes" id="UP000198870">
    <property type="component" value="Unassembled WGS sequence"/>
</dbReference>
<dbReference type="EMBL" id="FMUX01000004">
    <property type="protein sequence ID" value="SCY13644.1"/>
    <property type="molecule type" value="Genomic_DNA"/>
</dbReference>
<organism evidence="1 2">
    <name type="scientific">Desulfoluna spongiiphila</name>
    <dbReference type="NCBI Taxonomy" id="419481"/>
    <lineage>
        <taxon>Bacteria</taxon>
        <taxon>Pseudomonadati</taxon>
        <taxon>Thermodesulfobacteriota</taxon>
        <taxon>Desulfobacteria</taxon>
        <taxon>Desulfobacterales</taxon>
        <taxon>Desulfolunaceae</taxon>
        <taxon>Desulfoluna</taxon>
    </lineage>
</organism>
<accession>A0A1G5DGF1</accession>
<gene>
    <name evidence="1" type="ORF">SAMN05216233_104171</name>
</gene>